<dbReference type="InterPro" id="IPR003323">
    <property type="entry name" value="OTU_dom"/>
</dbReference>
<accession>A0ABN8NDE2</accession>
<protein>
    <submittedName>
        <fullName evidence="8">Uncharacterized protein</fullName>
    </submittedName>
</protein>
<dbReference type="Pfam" id="PF20706">
    <property type="entry name" value="GT4-conflict"/>
    <property type="match status" value="1"/>
</dbReference>
<dbReference type="SMART" id="SM00368">
    <property type="entry name" value="LRR_RI"/>
    <property type="match status" value="20"/>
</dbReference>
<dbReference type="EMBL" id="CALNXK010000016">
    <property type="protein sequence ID" value="CAH3103673.1"/>
    <property type="molecule type" value="Genomic_DNA"/>
</dbReference>
<keyword evidence="2" id="KW-0433">Leucine-rich repeat</keyword>
<dbReference type="CDD" id="cd03801">
    <property type="entry name" value="GT4_PimA-like"/>
    <property type="match status" value="1"/>
</dbReference>
<evidence type="ECO:0000256" key="3">
    <source>
        <dbReference type="ARBA" id="ARBA00022737"/>
    </source>
</evidence>
<dbReference type="CDD" id="cd00116">
    <property type="entry name" value="LRR_RI"/>
    <property type="match status" value="1"/>
</dbReference>
<evidence type="ECO:0000259" key="6">
    <source>
        <dbReference type="PROSITE" id="PS50802"/>
    </source>
</evidence>
<dbReference type="Proteomes" id="UP001159405">
    <property type="component" value="Unassembled WGS sequence"/>
</dbReference>
<proteinExistence type="predicted"/>
<reference evidence="8 9" key="1">
    <citation type="submission" date="2022-05" db="EMBL/GenBank/DDBJ databases">
        <authorList>
            <consortium name="Genoscope - CEA"/>
            <person name="William W."/>
        </authorList>
    </citation>
    <scope>NUCLEOTIDE SEQUENCE [LARGE SCALE GENOMIC DNA]</scope>
</reference>
<keyword evidence="9" id="KW-1185">Reference proteome</keyword>
<evidence type="ECO:0000256" key="4">
    <source>
        <dbReference type="ARBA" id="ARBA00022741"/>
    </source>
</evidence>
<dbReference type="Gene3D" id="3.90.70.80">
    <property type="match status" value="1"/>
</dbReference>
<evidence type="ECO:0000259" key="7">
    <source>
        <dbReference type="PROSITE" id="PS50837"/>
    </source>
</evidence>
<keyword evidence="5" id="KW-0067">ATP-binding</keyword>
<evidence type="ECO:0000256" key="2">
    <source>
        <dbReference type="ARBA" id="ARBA00022614"/>
    </source>
</evidence>
<comment type="caution">
    <text evidence="8">The sequence shown here is derived from an EMBL/GenBank/DDBJ whole genome shotgun (WGS) entry which is preliminary data.</text>
</comment>
<dbReference type="InterPro" id="IPR032675">
    <property type="entry name" value="LRR_dom_sf"/>
</dbReference>
<dbReference type="Pfam" id="PF02338">
    <property type="entry name" value="OTU"/>
    <property type="match status" value="1"/>
</dbReference>
<dbReference type="PANTHER" id="PTHR24113">
    <property type="entry name" value="RAN GTPASE-ACTIVATING PROTEIN 1"/>
    <property type="match status" value="1"/>
</dbReference>
<evidence type="ECO:0000313" key="8">
    <source>
        <dbReference type="EMBL" id="CAH3103673.1"/>
    </source>
</evidence>
<dbReference type="InterPro" id="IPR038765">
    <property type="entry name" value="Papain-like_cys_pep_sf"/>
</dbReference>
<dbReference type="PANTHER" id="PTHR24113:SF12">
    <property type="entry name" value="RAN GTPASE-ACTIVATING PROTEIN 1"/>
    <property type="match status" value="1"/>
</dbReference>
<name>A0ABN8NDE2_9CNID</name>
<dbReference type="PROSITE" id="PS50802">
    <property type="entry name" value="OTU"/>
    <property type="match status" value="1"/>
</dbReference>
<keyword evidence="3" id="KW-0677">Repeat</keyword>
<dbReference type="Pfam" id="PF13516">
    <property type="entry name" value="LRR_6"/>
    <property type="match status" value="16"/>
</dbReference>
<dbReference type="CDD" id="cd22758">
    <property type="entry name" value="OTU_232R-like"/>
    <property type="match status" value="1"/>
</dbReference>
<dbReference type="Gene3D" id="3.40.50.2000">
    <property type="entry name" value="Glycogen Phosphorylase B"/>
    <property type="match status" value="1"/>
</dbReference>
<feature type="domain" description="NACHT" evidence="7">
    <location>
        <begin position="706"/>
        <end position="827"/>
    </location>
</feature>
<dbReference type="SMART" id="SM00365">
    <property type="entry name" value="LRR_SD22"/>
    <property type="match status" value="6"/>
</dbReference>
<dbReference type="SUPFAM" id="SSF53756">
    <property type="entry name" value="UDP-Glycosyltransferase/glycogen phosphorylase"/>
    <property type="match status" value="1"/>
</dbReference>
<dbReference type="Pfam" id="PF05729">
    <property type="entry name" value="NACHT"/>
    <property type="match status" value="1"/>
</dbReference>
<dbReference type="InterPro" id="IPR027038">
    <property type="entry name" value="RanGap"/>
</dbReference>
<feature type="domain" description="OTU" evidence="6">
    <location>
        <begin position="457"/>
        <end position="590"/>
    </location>
</feature>
<evidence type="ECO:0000256" key="1">
    <source>
        <dbReference type="ARBA" id="ARBA00022468"/>
    </source>
</evidence>
<sequence>MSDDRVCGSHKVKVTILASEWGSSKGGLSTINRELAIQLAKCPEVEITFFLPQCSQEDKKVALQNNVKIVEATPLLGYEQLDWLSFPPDHLQIDIIVGHGVKLGKQVQIIKKSKKCKWLQVVHTDPEELGMFKNYSNPISKGEEKHKTEVELCKMADHVVGVGPKLSEAFRSYLRSCRKDDTVLDFTPGIFEEFAAVKQVPSERQQRSVLVFGRGDVEDFEVKGFDIAGKVIAALEDTRLVFVGTPDGKHEEIAKQLTECGVPERRLRVRGFVKERESLKDLFQEVDLVIMPSRTEGFGLTGLEALSAGLPVLVSGNSGFGEALRSVPFGSTYVVNSDEPAEWTSAIKKIWAKDRNSRLEEAKILRDSFDEKYNWARQIKDLIEKMISWVHDDSSNHQRYSETKCTKVPQWMEGITEDIEAQNMLPSLQNLRCDADQVRNKTILPSNLRTVAAKKGFLVSDNQASGNCLFYALSEQLKIVKGIQISHKELRSTLVQFLRENANLHDGTSMFNFVSGYPSWGEYLQSMAKDGTWGDHVVLFAAANRFQTVIRVISSLDREIVVHPEHAVADPTPLVLGHIHELHYVSLQPRKDEYLFQRNKRGNEGYMMENDEIRAKARRTVEDLKAFRSTDLPYPNDIFERIRQLYRTREQRLLPVPWCENFSFHLNDIFTRLKISGREKTQGVLTDEITNMTAIFKAHAECQSPRTILIGGDPGMGKTTYCQKLAYDWATKKDKWDPSFPELEVLLLLKCDEIQSNIWEAIDDQILPEEMEDQAKECFFKFIRENQSKVLLVLDGLDEVDPSNLKVLSNLIQGKELSGCYIVVTSRHEAGSKVRRYFDTLWEIEGFTKKDAKSFIRKYFKNIHKEHLAKKFIGRIWDVPFRSEPQQDRDLSELTKNPLNTALLCVICEDFEGVIPTSRTELYTEIVLCVLRRYEQKQGLASKNEDLMTVYKKELIDLGRMALESLLKGELYFEKHKSDGGLIVLSKFGFLSLQAGGSKRKVVVRYAFLHKSFQEFFAGFYLAYKLIEGEIECKSVVTDQRYENELYQVFLFTIGILVSTSEKTAESLVTYMARNITSLQSAQDVSKRFVLYLGCLSEYESLVCTLGEHLHIPYLNLKDKLRQKNLAGCLSKALAVNSSLTNLDLGSNVIGDSGAASLSQALAVNSSLTNLDLINNFIGPPGAASLSQALAVNASLTNLDLSLNNEFGASGAASLSQALAGNSSLTNLVLLGNCIGDSGAASLSQALAVNSSLTNLVLHLNRIGGSGAASLSQGLAVNSCLTNLDLSGNRIDGSGAASLSQALAVNSSLTNLDLGENSIGDSGAATLSQALAVNSSLTNLNLRSNNIGASGAASLSQTLAVNSSLTNLGLGYNGIGPSGAASLSQGLAVNSSLTNLGLVYNAIGPSGAASLSQALAVNSSLTNLDLSQNSIGDSGAASLFQALAVNSSLTNLDLSENSIGASGAASLSQALAVNSSLTNLDLSENSIGDSGAASLSQALAVNSSLTNLDLSGNSIGASGAASLSQALAVNSSLTNLVLACNKIGPSGAASLSQALVVNSSLTNLDLSSNYKIGCSGASSLSQALAVNSSLTNLNLTGNNIGDSGAASLSQALAVNSSLTNLVLWLNSIGDSGAASLSQALAVNSSLTNLDLWSNSIGDSGAASFSQALAVNSSLTNLNLSGNSIGPSGAASLSRAFAVNSSLTNLDLGNISIW</sequence>
<keyword evidence="4" id="KW-0547">Nucleotide-binding</keyword>
<keyword evidence="1" id="KW-0343">GTPase activation</keyword>
<evidence type="ECO:0000256" key="5">
    <source>
        <dbReference type="ARBA" id="ARBA00022840"/>
    </source>
</evidence>
<dbReference type="SUPFAM" id="SSF52047">
    <property type="entry name" value="RNI-like"/>
    <property type="match status" value="2"/>
</dbReference>
<dbReference type="InterPro" id="IPR001611">
    <property type="entry name" value="Leu-rich_rpt"/>
</dbReference>
<dbReference type="InterPro" id="IPR027417">
    <property type="entry name" value="P-loop_NTPase"/>
</dbReference>
<dbReference type="SUPFAM" id="SSF52540">
    <property type="entry name" value="P-loop containing nucleoside triphosphate hydrolases"/>
    <property type="match status" value="1"/>
</dbReference>
<gene>
    <name evidence="8" type="ORF">PLOB_00011358</name>
</gene>
<dbReference type="Gene3D" id="3.40.50.300">
    <property type="entry name" value="P-loop containing nucleotide triphosphate hydrolases"/>
    <property type="match status" value="1"/>
</dbReference>
<dbReference type="Gene3D" id="3.80.10.10">
    <property type="entry name" value="Ribonuclease Inhibitor"/>
    <property type="match status" value="6"/>
</dbReference>
<dbReference type="InterPro" id="IPR007111">
    <property type="entry name" value="NACHT_NTPase"/>
</dbReference>
<evidence type="ECO:0000313" key="9">
    <source>
        <dbReference type="Proteomes" id="UP001159405"/>
    </source>
</evidence>
<dbReference type="SUPFAM" id="SSF54001">
    <property type="entry name" value="Cysteine proteinases"/>
    <property type="match status" value="1"/>
</dbReference>
<dbReference type="PROSITE" id="PS50837">
    <property type="entry name" value="NACHT"/>
    <property type="match status" value="1"/>
</dbReference>
<organism evidence="8 9">
    <name type="scientific">Porites lobata</name>
    <dbReference type="NCBI Taxonomy" id="104759"/>
    <lineage>
        <taxon>Eukaryota</taxon>
        <taxon>Metazoa</taxon>
        <taxon>Cnidaria</taxon>
        <taxon>Anthozoa</taxon>
        <taxon>Hexacorallia</taxon>
        <taxon>Scleractinia</taxon>
        <taxon>Fungiina</taxon>
        <taxon>Poritidae</taxon>
        <taxon>Porites</taxon>
    </lineage>
</organism>